<accession>A0A2D1GNP1</accession>
<sequence>MEFGILARRTGKVVADNSPTILTALTVTGTLATAYLTGKATLKATEILKAAEENEELPYLPGGVVRAKVYDLTLKEKAELVWKQYLPAAGVAVVTIACCVAANRIGARRVAALATAYTLAEKAAVQYKDKVVETIGKKKEEAVRTALAQDEIDRHPISRETVYVEGGGGDLFRDSWSGRYFNSSVVTLEKAAVEINRTLNSDFSATLSDFYDLVGLDRTDESDMIGWNSDCPLDLEFSWGSTPDERPCGVLRFRTVPYRGHNSFR</sequence>
<protein>
    <submittedName>
        <fullName evidence="1">Uncharacterized protein</fullName>
    </submittedName>
</protein>
<gene>
    <name evidence="1" type="ORF">SEA_SCAP1_33</name>
</gene>
<evidence type="ECO:0000313" key="1">
    <source>
        <dbReference type="EMBL" id="ATN93682.1"/>
    </source>
</evidence>
<reference evidence="1 2" key="1">
    <citation type="submission" date="2017-09" db="EMBL/GenBank/DDBJ databases">
        <authorList>
            <person name="Ehlers B."/>
            <person name="Leendertz F.H."/>
        </authorList>
    </citation>
    <scope>NUCLEOTIDE SEQUENCE [LARGE SCALE GENOMIC DNA]</scope>
</reference>
<dbReference type="Pfam" id="PF19880">
    <property type="entry name" value="DUF6353"/>
    <property type="match status" value="1"/>
</dbReference>
<evidence type="ECO:0000313" key="2">
    <source>
        <dbReference type="Proteomes" id="UP000228985"/>
    </source>
</evidence>
<organism evidence="1 2">
    <name type="scientific">Streptomyces phage Scap1</name>
    <dbReference type="NCBI Taxonomy" id="2041354"/>
    <lineage>
        <taxon>Viruses</taxon>
        <taxon>Duplodnaviria</taxon>
        <taxon>Heunggongvirae</taxon>
        <taxon>Uroviricota</taxon>
        <taxon>Caudoviricetes</taxon>
        <taxon>Scapunavirus</taxon>
        <taxon>Scapunavirus scap1</taxon>
    </lineage>
</organism>
<dbReference type="EMBL" id="MF975637">
    <property type="protein sequence ID" value="ATN93682.1"/>
    <property type="molecule type" value="Genomic_DNA"/>
</dbReference>
<dbReference type="Proteomes" id="UP000228985">
    <property type="component" value="Segment"/>
</dbReference>
<proteinExistence type="predicted"/>
<keyword evidence="2" id="KW-1185">Reference proteome</keyword>
<name>A0A2D1GNP1_9CAUD</name>
<dbReference type="OrthoDB" id="20128at10239"/>
<dbReference type="InterPro" id="IPR045933">
    <property type="entry name" value="DUF6353"/>
</dbReference>